<organism evidence="1 2">
    <name type="scientific">Stegodyphus mimosarum</name>
    <name type="common">African social velvet spider</name>
    <dbReference type="NCBI Taxonomy" id="407821"/>
    <lineage>
        <taxon>Eukaryota</taxon>
        <taxon>Metazoa</taxon>
        <taxon>Ecdysozoa</taxon>
        <taxon>Arthropoda</taxon>
        <taxon>Chelicerata</taxon>
        <taxon>Arachnida</taxon>
        <taxon>Araneae</taxon>
        <taxon>Araneomorphae</taxon>
        <taxon>Entelegynae</taxon>
        <taxon>Eresoidea</taxon>
        <taxon>Eresidae</taxon>
        <taxon>Stegodyphus</taxon>
    </lineage>
</organism>
<name>A0A087TW71_STEMI</name>
<reference evidence="1 2" key="1">
    <citation type="submission" date="2013-11" db="EMBL/GenBank/DDBJ databases">
        <title>Genome sequencing of Stegodyphus mimosarum.</title>
        <authorList>
            <person name="Bechsgaard J."/>
        </authorList>
    </citation>
    <scope>NUCLEOTIDE SEQUENCE [LARGE SCALE GENOMIC DNA]</scope>
</reference>
<proteinExistence type="predicted"/>
<feature type="non-terminal residue" evidence="1">
    <location>
        <position position="95"/>
    </location>
</feature>
<evidence type="ECO:0000313" key="1">
    <source>
        <dbReference type="EMBL" id="KFM69360.1"/>
    </source>
</evidence>
<dbReference type="OrthoDB" id="10433565at2759"/>
<gene>
    <name evidence="1" type="ORF">X975_25441</name>
</gene>
<accession>A0A087TW71</accession>
<dbReference type="Proteomes" id="UP000054359">
    <property type="component" value="Unassembled WGS sequence"/>
</dbReference>
<evidence type="ECO:0000313" key="2">
    <source>
        <dbReference type="Proteomes" id="UP000054359"/>
    </source>
</evidence>
<protein>
    <submittedName>
        <fullName evidence="1">Uncharacterized protein</fullName>
    </submittedName>
</protein>
<keyword evidence="2" id="KW-1185">Reference proteome</keyword>
<dbReference type="AlphaFoldDB" id="A0A087TW71"/>
<dbReference type="EMBL" id="KK117023">
    <property type="protein sequence ID" value="KFM69360.1"/>
    <property type="molecule type" value="Genomic_DNA"/>
</dbReference>
<dbReference type="OMA" id="ECRYASN"/>
<sequence length="95" mass="11162">MRRDKEGWYIVKLPWLEEQGILKENKLVAECRYASNAEKHIKEGRYADYDAVSHEWLADNITEEVPSEEEKIPCHYLPHPGVFKKNSTISIRSVF</sequence>